<dbReference type="PANTHER" id="PTHR47533">
    <property type="entry name" value="PROTEIN CBG21859"/>
    <property type="match status" value="1"/>
</dbReference>
<dbReference type="SUPFAM" id="SSF53474">
    <property type="entry name" value="alpha/beta-Hydrolases"/>
    <property type="match status" value="1"/>
</dbReference>
<gene>
    <name evidence="1" type="ORF">Ae201684_014327</name>
</gene>
<dbReference type="Pfam" id="PF06342">
    <property type="entry name" value="DUF1057"/>
    <property type="match status" value="1"/>
</dbReference>
<name>A0A6G0WKD4_9STRA</name>
<dbReference type="EMBL" id="VJMJ01000191">
    <property type="protein sequence ID" value="KAF0727703.1"/>
    <property type="molecule type" value="Genomic_DNA"/>
</dbReference>
<dbReference type="OrthoDB" id="6431331at2759"/>
<dbReference type="InterPro" id="IPR029058">
    <property type="entry name" value="AB_hydrolase_fold"/>
</dbReference>
<dbReference type="Gene3D" id="3.40.50.1820">
    <property type="entry name" value="alpha/beta hydrolase"/>
    <property type="match status" value="1"/>
</dbReference>
<organism evidence="1 2">
    <name type="scientific">Aphanomyces euteiches</name>
    <dbReference type="NCBI Taxonomy" id="100861"/>
    <lineage>
        <taxon>Eukaryota</taxon>
        <taxon>Sar</taxon>
        <taxon>Stramenopiles</taxon>
        <taxon>Oomycota</taxon>
        <taxon>Saprolegniomycetes</taxon>
        <taxon>Saprolegniales</taxon>
        <taxon>Verrucalvaceae</taxon>
        <taxon>Aphanomyces</taxon>
    </lineage>
</organism>
<evidence type="ECO:0000313" key="1">
    <source>
        <dbReference type="EMBL" id="KAF0727703.1"/>
    </source>
</evidence>
<dbReference type="InterPro" id="IPR010463">
    <property type="entry name" value="DUF1057"/>
</dbReference>
<evidence type="ECO:0000313" key="2">
    <source>
        <dbReference type="Proteomes" id="UP000481153"/>
    </source>
</evidence>
<dbReference type="VEuPathDB" id="FungiDB:AeMF1_009175"/>
<dbReference type="AlphaFoldDB" id="A0A6G0WKD4"/>
<evidence type="ECO:0008006" key="3">
    <source>
        <dbReference type="Google" id="ProtNLM"/>
    </source>
</evidence>
<accession>A0A6G0WKD4</accession>
<protein>
    <recommendedName>
        <fullName evidence="3">AB hydrolase-1 domain-containing protein</fullName>
    </recommendedName>
</protein>
<comment type="caution">
    <text evidence="1">The sequence shown here is derived from an EMBL/GenBank/DDBJ whole genome shotgun (WGS) entry which is preliminary data.</text>
</comment>
<dbReference type="PANTHER" id="PTHR47533:SF4">
    <property type="entry name" value="AB HYDROLASE-1 DOMAIN-CONTAINING PROTEIN"/>
    <property type="match status" value="1"/>
</dbReference>
<dbReference type="Proteomes" id="UP000481153">
    <property type="component" value="Unassembled WGS sequence"/>
</dbReference>
<proteinExistence type="predicted"/>
<reference evidence="1 2" key="1">
    <citation type="submission" date="2019-07" db="EMBL/GenBank/DDBJ databases">
        <title>Genomics analysis of Aphanomyces spp. identifies a new class of oomycete effector associated with host adaptation.</title>
        <authorList>
            <person name="Gaulin E."/>
        </authorList>
    </citation>
    <scope>NUCLEOTIDE SEQUENCE [LARGE SCALE GENOMIC DNA]</scope>
    <source>
        <strain evidence="1 2">ATCC 201684</strain>
    </source>
</reference>
<keyword evidence="2" id="KW-1185">Reference proteome</keyword>
<sequence length="297" mass="31944">MSTRRNCLRSMAEQRGAYGSVKDHVTLANGHAVHYVSHGPAAAPNTLLLLHGAPGSHRDFKYLAPLLVSDSINLIALDLPGNGLTSADTAGGWNLDNTTFVAAVVEALALLVRKRPQARNFLLGHSTGGHTAIQAAALAAAGVVHGVILLNSAGFRAHNTQRPYERLQSVAKMIAESPTGRQEVIGQLRPVLKETGFPPSILDDEIAFSVLRTGTLDHRVIRDCVNELLDRKVPFFVASAADDLIVEKDICNELVAVISPQVHLFFDTGGHNIQKSRAQELATALQTWIASQQPSRL</sequence>